<accession>A0A953L636</accession>
<dbReference type="InterPro" id="IPR038396">
    <property type="entry name" value="SpoIIAA-like_sf"/>
</dbReference>
<reference evidence="1" key="1">
    <citation type="submission" date="2021-06" db="EMBL/GenBank/DDBJ databases">
        <title>44 bacteria genomes isolated from Dapeng, Shenzhen.</title>
        <authorList>
            <person name="Zheng W."/>
            <person name="Yu S."/>
            <person name="Huang Y."/>
        </authorList>
    </citation>
    <scope>NUCLEOTIDE SEQUENCE</scope>
    <source>
        <strain evidence="1">DP5N28-2</strain>
    </source>
</reference>
<dbReference type="Proteomes" id="UP000753961">
    <property type="component" value="Unassembled WGS sequence"/>
</dbReference>
<proteinExistence type="predicted"/>
<keyword evidence="2" id="KW-1185">Reference proteome</keyword>
<dbReference type="InterPro" id="IPR021866">
    <property type="entry name" value="SpoIIAA-like"/>
</dbReference>
<dbReference type="EMBL" id="JAHVHU010000004">
    <property type="protein sequence ID" value="MBY5957237.1"/>
    <property type="molecule type" value="Genomic_DNA"/>
</dbReference>
<sequence>MVHIDTKENIIYLTVQQKLTNNDFDQIEQVVDSTIESFGKIRLYYEMKNYKGWTFQAFWRDLYMDLKYRNKVEKIAMIGEKIWEKWLSDAIKPFSGATVRFFAHPQKDQAKSWLER</sequence>
<dbReference type="SUPFAM" id="SSF52091">
    <property type="entry name" value="SpoIIaa-like"/>
    <property type="match status" value="1"/>
</dbReference>
<dbReference type="AlphaFoldDB" id="A0A953L636"/>
<dbReference type="Pfam" id="PF11964">
    <property type="entry name" value="SpoIIAA-like"/>
    <property type="match status" value="1"/>
</dbReference>
<evidence type="ECO:0000313" key="1">
    <source>
        <dbReference type="EMBL" id="MBY5957237.1"/>
    </source>
</evidence>
<dbReference type="Gene3D" id="3.40.50.10600">
    <property type="entry name" value="SpoIIaa-like domains"/>
    <property type="match status" value="1"/>
</dbReference>
<name>A0A953L636_9BACT</name>
<evidence type="ECO:0000313" key="2">
    <source>
        <dbReference type="Proteomes" id="UP000753961"/>
    </source>
</evidence>
<dbReference type="RefSeq" id="WP_222578758.1">
    <property type="nucleotide sequence ID" value="NZ_JAHVHU010000004.1"/>
</dbReference>
<gene>
    <name evidence="1" type="ORF">KUV50_03755</name>
</gene>
<dbReference type="InterPro" id="IPR036513">
    <property type="entry name" value="STAS_dom_sf"/>
</dbReference>
<comment type="caution">
    <text evidence="1">The sequence shown here is derived from an EMBL/GenBank/DDBJ whole genome shotgun (WGS) entry which is preliminary data.</text>
</comment>
<organism evidence="1 2">
    <name type="scientific">Membranihabitans marinus</name>
    <dbReference type="NCBI Taxonomy" id="1227546"/>
    <lineage>
        <taxon>Bacteria</taxon>
        <taxon>Pseudomonadati</taxon>
        <taxon>Bacteroidota</taxon>
        <taxon>Saprospiria</taxon>
        <taxon>Saprospirales</taxon>
        <taxon>Saprospiraceae</taxon>
        <taxon>Membranihabitans</taxon>
    </lineage>
</organism>
<protein>
    <submittedName>
        <fullName evidence="1">STAS/SEC14 domain-containing protein</fullName>
    </submittedName>
</protein>